<dbReference type="Gene3D" id="1.20.120.10">
    <property type="entry name" value="Cytochrome c/b562"/>
    <property type="match status" value="1"/>
</dbReference>
<feature type="binding site" description="covalent" evidence="7">
    <location>
        <position position="140"/>
    </location>
    <ligand>
        <name>heme c</name>
        <dbReference type="ChEBI" id="CHEBI:61717"/>
    </ligand>
</feature>
<dbReference type="Proteomes" id="UP000294547">
    <property type="component" value="Unassembled WGS sequence"/>
</dbReference>
<keyword evidence="3 6" id="KW-0479">Metal-binding</keyword>
<keyword evidence="8" id="KW-0732">Signal</keyword>
<dbReference type="AlphaFoldDB" id="A0A4R6RIX8"/>
<dbReference type="InterPro" id="IPR010980">
    <property type="entry name" value="Cyt_c/b562"/>
</dbReference>
<evidence type="ECO:0000313" key="10">
    <source>
        <dbReference type="Proteomes" id="UP000294547"/>
    </source>
</evidence>
<feature type="signal peptide" evidence="8">
    <location>
        <begin position="1"/>
        <end position="27"/>
    </location>
</feature>
<dbReference type="InterPro" id="IPR012127">
    <property type="entry name" value="Cyt_c_prime"/>
</dbReference>
<keyword evidence="1" id="KW-0813">Transport</keyword>
<organism evidence="9 10">
    <name type="scientific">Oharaeibacter diazotrophicus</name>
    <dbReference type="NCBI Taxonomy" id="1920512"/>
    <lineage>
        <taxon>Bacteria</taxon>
        <taxon>Pseudomonadati</taxon>
        <taxon>Pseudomonadota</taxon>
        <taxon>Alphaproteobacteria</taxon>
        <taxon>Hyphomicrobiales</taxon>
        <taxon>Pleomorphomonadaceae</taxon>
        <taxon>Oharaeibacter</taxon>
    </lineage>
</organism>
<keyword evidence="4" id="KW-0249">Electron transport</keyword>
<reference evidence="9 10" key="1">
    <citation type="submission" date="2019-03" db="EMBL/GenBank/DDBJ databases">
        <title>Genomic Encyclopedia of Type Strains, Phase IV (KMG-IV): sequencing the most valuable type-strain genomes for metagenomic binning, comparative biology and taxonomic classification.</title>
        <authorList>
            <person name="Goeker M."/>
        </authorList>
    </citation>
    <scope>NUCLEOTIDE SEQUENCE [LARGE SCALE GENOMIC DNA]</scope>
    <source>
        <strain evidence="9 10">DSM 102969</strain>
    </source>
</reference>
<dbReference type="GO" id="GO:0009055">
    <property type="term" value="F:electron transfer activity"/>
    <property type="evidence" value="ECO:0007669"/>
    <property type="project" value="InterPro"/>
</dbReference>
<evidence type="ECO:0000256" key="7">
    <source>
        <dbReference type="PIRSR" id="PIRSR000027-2"/>
    </source>
</evidence>
<sequence length="151" mass="15509">MTMKRTILAAAGLAAACLACLATVSVAEEDPRHVREELMEGVGKAAKVVGPMLQGKAPFDAAAAAEAFTLISKNAADFPNHFPAGTDTGKTEALPAIWENKADFDARAKKLADDAAAAATASAAGEDAFKAAAGTVMSNCKGCHEKYRKPS</sequence>
<dbReference type="InterPro" id="IPR002321">
    <property type="entry name" value="Cyt_c_II"/>
</dbReference>
<dbReference type="EMBL" id="SNXY01000006">
    <property type="protein sequence ID" value="TDP86390.1"/>
    <property type="molecule type" value="Genomic_DNA"/>
</dbReference>
<comment type="caution">
    <text evidence="9">The sequence shown here is derived from an EMBL/GenBank/DDBJ whole genome shotgun (WGS) entry which is preliminary data.</text>
</comment>
<dbReference type="GO" id="GO:0020037">
    <property type="term" value="F:heme binding"/>
    <property type="evidence" value="ECO:0007669"/>
    <property type="project" value="InterPro"/>
</dbReference>
<dbReference type="PROSITE" id="PS51009">
    <property type="entry name" value="CYTCII"/>
    <property type="match status" value="1"/>
</dbReference>
<feature type="binding site" description="covalent" evidence="7">
    <location>
        <position position="143"/>
    </location>
    <ligand>
        <name>heme c</name>
        <dbReference type="ChEBI" id="CHEBI:61717"/>
    </ligand>
</feature>
<evidence type="ECO:0000256" key="8">
    <source>
        <dbReference type="SAM" id="SignalP"/>
    </source>
</evidence>
<gene>
    <name evidence="9" type="ORF">EDD54_0261</name>
</gene>
<comment type="PTM">
    <text evidence="7">Binds 1 heme group per subunit.</text>
</comment>
<dbReference type="RefSeq" id="WP_126537311.1">
    <property type="nucleotide sequence ID" value="NZ_BSPM01000008.1"/>
</dbReference>
<evidence type="ECO:0000256" key="4">
    <source>
        <dbReference type="ARBA" id="ARBA00022982"/>
    </source>
</evidence>
<feature type="binding site" description="axial binding residue" evidence="6">
    <location>
        <position position="144"/>
    </location>
    <ligand>
        <name>heme c</name>
        <dbReference type="ChEBI" id="CHEBI:61717"/>
    </ligand>
    <ligandPart>
        <name>Fe</name>
        <dbReference type="ChEBI" id="CHEBI:18248"/>
    </ligandPart>
</feature>
<evidence type="ECO:0000256" key="6">
    <source>
        <dbReference type="PIRSR" id="PIRSR000027-1"/>
    </source>
</evidence>
<dbReference type="GO" id="GO:0005506">
    <property type="term" value="F:iron ion binding"/>
    <property type="evidence" value="ECO:0007669"/>
    <property type="project" value="InterPro"/>
</dbReference>
<keyword evidence="10" id="KW-1185">Reference proteome</keyword>
<dbReference type="PIRSF" id="PIRSF000027">
    <property type="entry name" value="Cytc_c_prime"/>
    <property type="match status" value="1"/>
</dbReference>
<dbReference type="GO" id="GO:0022900">
    <property type="term" value="P:electron transport chain"/>
    <property type="evidence" value="ECO:0007669"/>
    <property type="project" value="InterPro"/>
</dbReference>
<keyword evidence="2 7" id="KW-0349">Heme</keyword>
<evidence type="ECO:0000256" key="5">
    <source>
        <dbReference type="ARBA" id="ARBA00023004"/>
    </source>
</evidence>
<keyword evidence="5 6" id="KW-0408">Iron</keyword>
<proteinExistence type="predicted"/>
<dbReference type="SUPFAM" id="SSF47175">
    <property type="entry name" value="Cytochromes"/>
    <property type="match status" value="1"/>
</dbReference>
<evidence type="ECO:0000256" key="1">
    <source>
        <dbReference type="ARBA" id="ARBA00022448"/>
    </source>
</evidence>
<evidence type="ECO:0000256" key="2">
    <source>
        <dbReference type="ARBA" id="ARBA00022617"/>
    </source>
</evidence>
<dbReference type="Pfam" id="PF01322">
    <property type="entry name" value="Cytochrom_C_2"/>
    <property type="match status" value="1"/>
</dbReference>
<dbReference type="PROSITE" id="PS51257">
    <property type="entry name" value="PROKAR_LIPOPROTEIN"/>
    <property type="match status" value="1"/>
</dbReference>
<protein>
    <submittedName>
        <fullName evidence="9">Cytochrome c556</fullName>
    </submittedName>
</protein>
<accession>A0A4R6RIX8</accession>
<name>A0A4R6RIX8_9HYPH</name>
<dbReference type="GO" id="GO:0042597">
    <property type="term" value="C:periplasmic space"/>
    <property type="evidence" value="ECO:0007669"/>
    <property type="project" value="InterPro"/>
</dbReference>
<dbReference type="OrthoDB" id="9811729at2"/>
<evidence type="ECO:0000313" key="9">
    <source>
        <dbReference type="EMBL" id="TDP86390.1"/>
    </source>
</evidence>
<evidence type="ECO:0000256" key="3">
    <source>
        <dbReference type="ARBA" id="ARBA00022723"/>
    </source>
</evidence>
<feature type="chain" id="PRO_5020804126" evidence="8">
    <location>
        <begin position="28"/>
        <end position="151"/>
    </location>
</feature>